<dbReference type="PANTHER" id="PTHR30518:SF2">
    <property type="entry name" value="ENDOLYTIC MUREIN TRANSGLYCOSYLASE"/>
    <property type="match status" value="1"/>
</dbReference>
<keyword evidence="1 7" id="KW-1003">Cell membrane</keyword>
<dbReference type="GO" id="GO:0071555">
    <property type="term" value="P:cell wall organization"/>
    <property type="evidence" value="ECO:0007669"/>
    <property type="project" value="UniProtKB-KW"/>
</dbReference>
<dbReference type="GO" id="GO:0008932">
    <property type="term" value="F:lytic endotransglycosylase activity"/>
    <property type="evidence" value="ECO:0007669"/>
    <property type="project" value="UniProtKB-UniRule"/>
</dbReference>
<dbReference type="RefSeq" id="WP_046997343.1">
    <property type="nucleotide sequence ID" value="NZ_JAIQ01000166.1"/>
</dbReference>
<protein>
    <recommendedName>
        <fullName evidence="7">Endolytic murein transglycosylase</fullName>
        <ecNumber evidence="7">4.2.2.29</ecNumber>
    </recommendedName>
    <alternativeName>
        <fullName evidence="7">Peptidoglycan lytic transglycosylase</fullName>
    </alternativeName>
    <alternativeName>
        <fullName evidence="7">Peptidoglycan polymerization terminase</fullName>
    </alternativeName>
</protein>
<reference evidence="8 9" key="1">
    <citation type="submission" date="2014-01" db="EMBL/GenBank/DDBJ databases">
        <title>Development of a Comparative Genomic Fingerprinting Assay for High Resolution Genotyping of Arcobacter butzleri.</title>
        <authorList>
            <person name="Webb A.L."/>
            <person name="Inglis G.D."/>
            <person name="Kruczkiewicz P."/>
            <person name="Selinger L.B."/>
            <person name="Taboada E.N."/>
        </authorList>
    </citation>
    <scope>NUCLEOTIDE SEQUENCE [LARGE SCALE GENOMIC DNA]</scope>
    <source>
        <strain evidence="8 9">L348</strain>
    </source>
</reference>
<feature type="site" description="Important for catalytic activity" evidence="7">
    <location>
        <position position="216"/>
    </location>
</feature>
<dbReference type="InterPro" id="IPR003770">
    <property type="entry name" value="MLTG-like"/>
</dbReference>
<proteinExistence type="inferred from homology"/>
<evidence type="ECO:0000256" key="2">
    <source>
        <dbReference type="ARBA" id="ARBA00022692"/>
    </source>
</evidence>
<evidence type="ECO:0000256" key="3">
    <source>
        <dbReference type="ARBA" id="ARBA00022989"/>
    </source>
</evidence>
<sequence>MPIYRDENIKNIKRNDTNIAILMFFNIIDFILIGLIVVLFYLTMPVNSTKVLFIPKGSTSNIISHLNKSGYEMNALDEIIIKMTGYIQSGWIDIDQTRLTKMDFIYKLISSKAALKTITLIPGETSYFFLKKIAQEFSLSEEILTKIYNEHAYKADGNILADTYSIPIGMKEDYIIFYLFSQTNRKYEEFSKKIFGVYDKKKWYNYIILASVIQKEAATTNEMPIVASVVHNRLKKGMRLQMDGTLNYGKYSNSVVTADRIREDTSSYNTYLNAGLPKDPICAVSLDSIKAAIFPVKSNYLYFVRDNRTGLHKFASTFEEHQVNIQANVGVAKTYTKVKAVETQIDEEAQNIMKTDISNQKPTSIKDLFNNIN</sequence>
<dbReference type="NCBIfam" id="TIGR00247">
    <property type="entry name" value="endolytic transglycosylase MltG"/>
    <property type="match status" value="1"/>
</dbReference>
<dbReference type="Proteomes" id="UP000035514">
    <property type="component" value="Unassembled WGS sequence"/>
</dbReference>
<dbReference type="AlphaFoldDB" id="A0A0G9JSU9"/>
<comment type="function">
    <text evidence="7">Functions as a peptidoglycan terminase that cleaves nascent peptidoglycan strands endolytically to terminate their elongation.</text>
</comment>
<gene>
    <name evidence="7" type="primary">mltG</name>
    <name evidence="8" type="ORF">AA20_11645</name>
</gene>
<dbReference type="HAMAP" id="MF_02065">
    <property type="entry name" value="MltG"/>
    <property type="match status" value="1"/>
</dbReference>
<keyword evidence="3 7" id="KW-1133">Transmembrane helix</keyword>
<keyword evidence="6 7" id="KW-0961">Cell wall biogenesis/degradation</keyword>
<comment type="catalytic activity">
    <reaction evidence="7">
        <text>a peptidoglycan chain = a peptidoglycan chain with N-acetyl-1,6-anhydromuramyl-[peptide] at the reducing end + a peptidoglycan chain with N-acetylglucosamine at the non-reducing end.</text>
        <dbReference type="EC" id="4.2.2.29"/>
    </reaction>
</comment>
<dbReference type="GO" id="GO:0009252">
    <property type="term" value="P:peptidoglycan biosynthetic process"/>
    <property type="evidence" value="ECO:0007669"/>
    <property type="project" value="UniProtKB-UniRule"/>
</dbReference>
<comment type="similarity">
    <text evidence="7">Belongs to the transglycosylase MltG family.</text>
</comment>
<comment type="caution">
    <text evidence="8">The sequence shown here is derived from an EMBL/GenBank/DDBJ whole genome shotgun (WGS) entry which is preliminary data.</text>
</comment>
<dbReference type="EMBL" id="JAIQ01000166">
    <property type="protein sequence ID" value="KLD96659.1"/>
    <property type="molecule type" value="Genomic_DNA"/>
</dbReference>
<feature type="transmembrane region" description="Helical" evidence="7">
    <location>
        <begin position="21"/>
        <end position="42"/>
    </location>
</feature>
<keyword evidence="4 7" id="KW-0472">Membrane</keyword>
<evidence type="ECO:0000313" key="9">
    <source>
        <dbReference type="Proteomes" id="UP000035514"/>
    </source>
</evidence>
<name>A0A0G9JSU9_9BACT</name>
<comment type="subcellular location">
    <subcellularLocation>
        <location evidence="7">Cell membrane</location>
        <topology evidence="7">Single-pass membrane protein</topology>
    </subcellularLocation>
</comment>
<dbReference type="GO" id="GO:0005886">
    <property type="term" value="C:plasma membrane"/>
    <property type="evidence" value="ECO:0007669"/>
    <property type="project" value="UniProtKB-SubCell"/>
</dbReference>
<dbReference type="Gene3D" id="3.30.160.60">
    <property type="entry name" value="Classic Zinc Finger"/>
    <property type="match status" value="1"/>
</dbReference>
<evidence type="ECO:0000256" key="1">
    <source>
        <dbReference type="ARBA" id="ARBA00022475"/>
    </source>
</evidence>
<keyword evidence="5 7" id="KW-0456">Lyase</keyword>
<accession>A0A0G9JSU9</accession>
<evidence type="ECO:0000256" key="5">
    <source>
        <dbReference type="ARBA" id="ARBA00023239"/>
    </source>
</evidence>
<organism evidence="8 9">
    <name type="scientific">Aliarcobacter butzleri L348</name>
    <dbReference type="NCBI Taxonomy" id="1447256"/>
    <lineage>
        <taxon>Bacteria</taxon>
        <taxon>Pseudomonadati</taxon>
        <taxon>Campylobacterota</taxon>
        <taxon>Epsilonproteobacteria</taxon>
        <taxon>Campylobacterales</taxon>
        <taxon>Arcobacteraceae</taxon>
        <taxon>Aliarcobacter</taxon>
    </lineage>
</organism>
<evidence type="ECO:0000256" key="7">
    <source>
        <dbReference type="HAMAP-Rule" id="MF_02065"/>
    </source>
</evidence>
<keyword evidence="2 7" id="KW-0812">Transmembrane</keyword>
<dbReference type="EC" id="4.2.2.29" evidence="7"/>
<evidence type="ECO:0000313" key="8">
    <source>
        <dbReference type="EMBL" id="KLD96659.1"/>
    </source>
</evidence>
<evidence type="ECO:0000256" key="4">
    <source>
        <dbReference type="ARBA" id="ARBA00023136"/>
    </source>
</evidence>
<dbReference type="PATRIC" id="fig|1447256.3.peg.2282"/>
<dbReference type="Pfam" id="PF02618">
    <property type="entry name" value="YceG"/>
    <property type="match status" value="1"/>
</dbReference>
<evidence type="ECO:0000256" key="6">
    <source>
        <dbReference type="ARBA" id="ARBA00023316"/>
    </source>
</evidence>
<dbReference type="PANTHER" id="PTHR30518">
    <property type="entry name" value="ENDOLYTIC MUREIN TRANSGLYCOSYLASE"/>
    <property type="match status" value="1"/>
</dbReference>